<evidence type="ECO:0000256" key="1">
    <source>
        <dbReference type="SAM" id="Phobius"/>
    </source>
</evidence>
<name>A0A2P8HEW8_CHINA</name>
<feature type="transmembrane region" description="Helical" evidence="1">
    <location>
        <begin position="115"/>
        <end position="137"/>
    </location>
</feature>
<keyword evidence="1" id="KW-0472">Membrane</keyword>
<feature type="transmembrane region" description="Helical" evidence="1">
    <location>
        <begin position="215"/>
        <end position="234"/>
    </location>
</feature>
<dbReference type="AlphaFoldDB" id="A0A2P8HEW8"/>
<dbReference type="Proteomes" id="UP000240971">
    <property type="component" value="Unassembled WGS sequence"/>
</dbReference>
<keyword evidence="3" id="KW-1185">Reference proteome</keyword>
<accession>A0A2P8HEW8</accession>
<evidence type="ECO:0000313" key="3">
    <source>
        <dbReference type="Proteomes" id="UP000240971"/>
    </source>
</evidence>
<feature type="transmembrane region" description="Helical" evidence="1">
    <location>
        <begin position="50"/>
        <end position="75"/>
    </location>
</feature>
<dbReference type="OrthoDB" id="949051at2"/>
<gene>
    <name evidence="2" type="ORF">CLV51_105117</name>
</gene>
<comment type="caution">
    <text evidence="2">The sequence shown here is derived from an EMBL/GenBank/DDBJ whole genome shotgun (WGS) entry which is preliminary data.</text>
</comment>
<organism evidence="2 3">
    <name type="scientific">Chitinophaga niastensis</name>
    <dbReference type="NCBI Taxonomy" id="536980"/>
    <lineage>
        <taxon>Bacteria</taxon>
        <taxon>Pseudomonadati</taxon>
        <taxon>Bacteroidota</taxon>
        <taxon>Chitinophagia</taxon>
        <taxon>Chitinophagales</taxon>
        <taxon>Chitinophagaceae</taxon>
        <taxon>Chitinophaga</taxon>
    </lineage>
</organism>
<proteinExistence type="predicted"/>
<protein>
    <submittedName>
        <fullName evidence="2">Uncharacterized protein</fullName>
    </submittedName>
</protein>
<keyword evidence="1" id="KW-1133">Transmembrane helix</keyword>
<feature type="transmembrane region" description="Helical" evidence="1">
    <location>
        <begin position="81"/>
        <end position="103"/>
    </location>
</feature>
<evidence type="ECO:0000313" key="2">
    <source>
        <dbReference type="EMBL" id="PSL44745.1"/>
    </source>
</evidence>
<reference evidence="2 3" key="1">
    <citation type="submission" date="2018-03" db="EMBL/GenBank/DDBJ databases">
        <title>Genomic Encyclopedia of Archaeal and Bacterial Type Strains, Phase II (KMG-II): from individual species to whole genera.</title>
        <authorList>
            <person name="Goeker M."/>
        </authorList>
    </citation>
    <scope>NUCLEOTIDE SEQUENCE [LARGE SCALE GENOMIC DNA]</scope>
    <source>
        <strain evidence="2 3">DSM 24859</strain>
    </source>
</reference>
<feature type="transmembrane region" description="Helical" evidence="1">
    <location>
        <begin position="6"/>
        <end position="29"/>
    </location>
</feature>
<dbReference type="RefSeq" id="WP_106530186.1">
    <property type="nucleotide sequence ID" value="NZ_PYAW01000005.1"/>
</dbReference>
<sequence length="243" mass="26991">MASYISTIPLWVIVLFIPSFLYCIALIANPVKQAALNAGMTADRSRNIQFSIFGFYIIYFAYVSILSLKGVFYINSIPPKIVVFTTIPLAIILFVIIGNTRLFKKLLRSITLESLIAIHVFRLVGAFFIILYCYHLLPAGLAFSSGIGDIITALLALPLAKMVSKGKSWSIKAVYAWNIFGILDIVSLLIIAVITTIKSISSGERGALEMTIFPFVWFPAFAPATILFLHTVIFRKLQQIKTT</sequence>
<feature type="transmembrane region" description="Helical" evidence="1">
    <location>
        <begin position="143"/>
        <end position="163"/>
    </location>
</feature>
<feature type="transmembrane region" description="Helical" evidence="1">
    <location>
        <begin position="175"/>
        <end position="195"/>
    </location>
</feature>
<keyword evidence="1" id="KW-0812">Transmembrane</keyword>
<dbReference type="EMBL" id="PYAW01000005">
    <property type="protein sequence ID" value="PSL44745.1"/>
    <property type="molecule type" value="Genomic_DNA"/>
</dbReference>